<dbReference type="PANTHER" id="PTHR44591:SF21">
    <property type="entry name" value="TWO-COMPONENT RESPONSE REGULATOR"/>
    <property type="match status" value="1"/>
</dbReference>
<dbReference type="PROSITE" id="PS50110">
    <property type="entry name" value="RESPONSE_REGULATORY"/>
    <property type="match status" value="1"/>
</dbReference>
<keyword evidence="5" id="KW-1185">Reference proteome</keyword>
<evidence type="ECO:0000259" key="3">
    <source>
        <dbReference type="PROSITE" id="PS50110"/>
    </source>
</evidence>
<dbReference type="GO" id="GO:0000160">
    <property type="term" value="P:phosphorelay signal transduction system"/>
    <property type="evidence" value="ECO:0007669"/>
    <property type="project" value="InterPro"/>
</dbReference>
<dbReference type="Pfam" id="PF00072">
    <property type="entry name" value="Response_reg"/>
    <property type="match status" value="1"/>
</dbReference>
<dbReference type="SUPFAM" id="SSF52172">
    <property type="entry name" value="CheY-like"/>
    <property type="match status" value="1"/>
</dbReference>
<dbReference type="SMART" id="SM00448">
    <property type="entry name" value="REC"/>
    <property type="match status" value="1"/>
</dbReference>
<dbReference type="InterPro" id="IPR001789">
    <property type="entry name" value="Sig_transdc_resp-reg_receiver"/>
</dbReference>
<dbReference type="EMBL" id="QLMG01000001">
    <property type="protein sequence ID" value="RAK23997.1"/>
    <property type="molecule type" value="Genomic_DNA"/>
</dbReference>
<protein>
    <submittedName>
        <fullName evidence="4">Two-component system nitrogen regulation response regulator NtrX</fullName>
    </submittedName>
</protein>
<feature type="modified residue" description="4-aspartylphosphate" evidence="2">
    <location>
        <position position="56"/>
    </location>
</feature>
<keyword evidence="1 2" id="KW-0597">Phosphoprotein</keyword>
<dbReference type="Proteomes" id="UP000249165">
    <property type="component" value="Unassembled WGS sequence"/>
</dbReference>
<evidence type="ECO:0000313" key="5">
    <source>
        <dbReference type="Proteomes" id="UP000249165"/>
    </source>
</evidence>
<gene>
    <name evidence="4" type="ORF">ATI53_1001104</name>
</gene>
<name>A0A327YVK9_9RHOB</name>
<dbReference type="Gene3D" id="3.40.50.2300">
    <property type="match status" value="1"/>
</dbReference>
<dbReference type="InterPro" id="IPR011006">
    <property type="entry name" value="CheY-like_superfamily"/>
</dbReference>
<dbReference type="InterPro" id="IPR050595">
    <property type="entry name" value="Bact_response_regulator"/>
</dbReference>
<organism evidence="4 5">
    <name type="scientific">Salipiger aestuarii</name>
    <dbReference type="NCBI Taxonomy" id="568098"/>
    <lineage>
        <taxon>Bacteria</taxon>
        <taxon>Pseudomonadati</taxon>
        <taxon>Pseudomonadota</taxon>
        <taxon>Alphaproteobacteria</taxon>
        <taxon>Rhodobacterales</taxon>
        <taxon>Roseobacteraceae</taxon>
        <taxon>Salipiger</taxon>
    </lineage>
</organism>
<proteinExistence type="predicted"/>
<sequence length="122" mass="12129">MTHHPDVLVVDDDPALRDIMGAACAALGHPAALAADGAGALDLLARIVTIRLALVDVVLGAGATGLALAADIRTLHPDVEVVLLSGLGGSIDAASGGDALILAKPLPLDKLRAVLDGKHRGG</sequence>
<evidence type="ECO:0000256" key="1">
    <source>
        <dbReference type="ARBA" id="ARBA00022553"/>
    </source>
</evidence>
<dbReference type="RefSeq" id="WP_009506308.1">
    <property type="nucleotide sequence ID" value="NZ_LIGL01000003.1"/>
</dbReference>
<accession>A0A327YVK9</accession>
<feature type="domain" description="Response regulatory" evidence="3">
    <location>
        <begin position="6"/>
        <end position="119"/>
    </location>
</feature>
<evidence type="ECO:0000256" key="2">
    <source>
        <dbReference type="PROSITE-ProRule" id="PRU00169"/>
    </source>
</evidence>
<comment type="caution">
    <text evidence="4">The sequence shown here is derived from an EMBL/GenBank/DDBJ whole genome shotgun (WGS) entry which is preliminary data.</text>
</comment>
<reference evidence="4 5" key="1">
    <citation type="submission" date="2018-06" db="EMBL/GenBank/DDBJ databases">
        <title>Genomic Encyclopedia of Archaeal and Bacterial Type Strains, Phase II (KMG-II): from individual species to whole genera.</title>
        <authorList>
            <person name="Goeker M."/>
        </authorList>
    </citation>
    <scope>NUCLEOTIDE SEQUENCE [LARGE SCALE GENOMIC DNA]</scope>
    <source>
        <strain evidence="4 5">DSM 22011</strain>
    </source>
</reference>
<evidence type="ECO:0000313" key="4">
    <source>
        <dbReference type="EMBL" id="RAK23997.1"/>
    </source>
</evidence>
<dbReference type="PANTHER" id="PTHR44591">
    <property type="entry name" value="STRESS RESPONSE REGULATOR PROTEIN 1"/>
    <property type="match status" value="1"/>
</dbReference>
<dbReference type="AlphaFoldDB" id="A0A327YVK9"/>